<dbReference type="RefSeq" id="WP_230820786.1">
    <property type="nucleotide sequence ID" value="NZ_JAJNCU010000001.1"/>
</dbReference>
<sequence>MIQPFFSVLSGGRMHYLGSAAGLKDAGVMSTAGDARGCRVEIHKARQHPTGWIINLNPELLKMCNNGQRPHARAYRLPDFPIIYNFL</sequence>
<accession>A0ABV2E6Y1</accession>
<protein>
    <submittedName>
        <fullName evidence="1">Uncharacterized protein</fullName>
    </submittedName>
</protein>
<gene>
    <name evidence="1" type="ORF">ABHD89_000284</name>
</gene>
<name>A0ABV2E6Y1_9STAP</name>
<reference evidence="1 2" key="1">
    <citation type="submission" date="2024-05" db="EMBL/GenBank/DDBJ databases">
        <title>Genomic Encyclopedia of Type Strains, Phase IV (KMG-IV): sequencing the most valuable type-strain genomes for metagenomic binning, comparative biology and taxonomic classification.</title>
        <authorList>
            <person name="Goeker M."/>
        </authorList>
    </citation>
    <scope>NUCLEOTIDE SEQUENCE [LARGE SCALE GENOMIC DNA]</scope>
    <source>
        <strain evidence="1 2">DSM 25286</strain>
    </source>
</reference>
<evidence type="ECO:0000313" key="2">
    <source>
        <dbReference type="Proteomes" id="UP001549019"/>
    </source>
</evidence>
<dbReference type="Proteomes" id="UP001549019">
    <property type="component" value="Unassembled WGS sequence"/>
</dbReference>
<organism evidence="1 2">
    <name type="scientific">Salinicoccus halitifaciens</name>
    <dbReference type="NCBI Taxonomy" id="1073415"/>
    <lineage>
        <taxon>Bacteria</taxon>
        <taxon>Bacillati</taxon>
        <taxon>Bacillota</taxon>
        <taxon>Bacilli</taxon>
        <taxon>Bacillales</taxon>
        <taxon>Staphylococcaceae</taxon>
        <taxon>Salinicoccus</taxon>
    </lineage>
</organism>
<dbReference type="EMBL" id="JBDZDV010000001">
    <property type="protein sequence ID" value="MET3109896.1"/>
    <property type="molecule type" value="Genomic_DNA"/>
</dbReference>
<proteinExistence type="predicted"/>
<comment type="caution">
    <text evidence="1">The sequence shown here is derived from an EMBL/GenBank/DDBJ whole genome shotgun (WGS) entry which is preliminary data.</text>
</comment>
<evidence type="ECO:0000313" key="1">
    <source>
        <dbReference type="EMBL" id="MET3109896.1"/>
    </source>
</evidence>
<keyword evidence="2" id="KW-1185">Reference proteome</keyword>